<comment type="caution">
    <text evidence="1">The sequence shown here is derived from an EMBL/GenBank/DDBJ whole genome shotgun (WGS) entry which is preliminary data.</text>
</comment>
<proteinExistence type="predicted"/>
<keyword evidence="2" id="KW-1185">Reference proteome</keyword>
<reference evidence="1 2" key="1">
    <citation type="journal article" date="2019" name="Commun. Biol.">
        <title>The bagworm genome reveals a unique fibroin gene that provides high tensile strength.</title>
        <authorList>
            <person name="Kono N."/>
            <person name="Nakamura H."/>
            <person name="Ohtoshi R."/>
            <person name="Tomita M."/>
            <person name="Numata K."/>
            <person name="Arakawa K."/>
        </authorList>
    </citation>
    <scope>NUCLEOTIDE SEQUENCE [LARGE SCALE GENOMIC DNA]</scope>
</reference>
<evidence type="ECO:0000313" key="1">
    <source>
        <dbReference type="EMBL" id="GBP18042.1"/>
    </source>
</evidence>
<gene>
    <name evidence="1" type="ORF">EVAR_16988_1</name>
</gene>
<sequence>MRVRRPRDRNRLASSALRLRRDHRSVDYTRPVFTFRRAPVESKTVKRKHNFWSKRKTKIRIEIETETIVKNGSRMGVECGVEVKTKHMSGIGTRSSTRIGIRITGNWRNRRAIGMDSGTD</sequence>
<dbReference type="Proteomes" id="UP000299102">
    <property type="component" value="Unassembled WGS sequence"/>
</dbReference>
<dbReference type="EMBL" id="BGZK01000092">
    <property type="protein sequence ID" value="GBP18042.1"/>
    <property type="molecule type" value="Genomic_DNA"/>
</dbReference>
<evidence type="ECO:0000313" key="2">
    <source>
        <dbReference type="Proteomes" id="UP000299102"/>
    </source>
</evidence>
<accession>A0A4C1TVH4</accession>
<dbReference type="AlphaFoldDB" id="A0A4C1TVH4"/>
<organism evidence="1 2">
    <name type="scientific">Eumeta variegata</name>
    <name type="common">Bagworm moth</name>
    <name type="synonym">Eumeta japonica</name>
    <dbReference type="NCBI Taxonomy" id="151549"/>
    <lineage>
        <taxon>Eukaryota</taxon>
        <taxon>Metazoa</taxon>
        <taxon>Ecdysozoa</taxon>
        <taxon>Arthropoda</taxon>
        <taxon>Hexapoda</taxon>
        <taxon>Insecta</taxon>
        <taxon>Pterygota</taxon>
        <taxon>Neoptera</taxon>
        <taxon>Endopterygota</taxon>
        <taxon>Lepidoptera</taxon>
        <taxon>Glossata</taxon>
        <taxon>Ditrysia</taxon>
        <taxon>Tineoidea</taxon>
        <taxon>Psychidae</taxon>
        <taxon>Oiketicinae</taxon>
        <taxon>Eumeta</taxon>
    </lineage>
</organism>
<name>A0A4C1TVH4_EUMVA</name>
<protein>
    <submittedName>
        <fullName evidence="1">Uncharacterized protein</fullName>
    </submittedName>
</protein>